<sequence>MNPDYYSLYSPPGAQRRHGGGRMMCCLFTAGFLALCLAWVGFFGIAGQPVPFCCHTHYGYAVDGTNPSGLSTVTSAPGPMQHQVDFQPGLAKRNHADSGAVLPEPSYPPRVPNPQSERVSESYYDKSGQLVPMERKPEKNKIVVIPVPWGPWVLPIPWRPLPKKSKTGSVLPTMAIDSLLAFGEPSSPSPPSAAASTRAPTMDEAVRETTRQKHSGTGTGHQVSKWEARRRPDALWIKALDRWDQEEQLELSCLAQDGSSHNDDWFLEGQDMWVQYKDWFYAQARQDNFVHKREFMSAVLERYRLWVPESRLPEQCYPVMATKYTAWDMEKEFPCIVAIAHLQLLDPLHGVEGSDFDVLVPKADDDGGEFIAHVDSADRPPVMAARNAAKAASSEPDELIPLVFPIVYGDDDDKCILSCQFRINKSGNIEIRCPGLFSTDGKKFDQPEELNQERATTTRVPPVYYLVDHSPGPIIIPSNVHIKLSSPAASSIAPYKGQTTTPTPAKFPTGPGPVVLQPAPSSKHEPLESVVKTRMYCSSKAIVTPPAIMRSILNPLPTMSPAMPVISSALPSLSLSPLPSPTKQEEA</sequence>
<dbReference type="EMBL" id="MU866205">
    <property type="protein sequence ID" value="KAK4176181.1"/>
    <property type="molecule type" value="Genomic_DNA"/>
</dbReference>
<evidence type="ECO:0000256" key="1">
    <source>
        <dbReference type="SAM" id="MobiDB-lite"/>
    </source>
</evidence>
<comment type="caution">
    <text evidence="3">The sequence shown here is derived from an EMBL/GenBank/DDBJ whole genome shotgun (WGS) entry which is preliminary data.</text>
</comment>
<keyword evidence="2" id="KW-0472">Membrane</keyword>
<accession>A0AAN7A5L5</accession>
<gene>
    <name evidence="3" type="ORF">QBC36DRAFT_301323</name>
</gene>
<reference evidence="3" key="2">
    <citation type="submission" date="2023-05" db="EMBL/GenBank/DDBJ databases">
        <authorList>
            <consortium name="Lawrence Berkeley National Laboratory"/>
            <person name="Steindorff A."/>
            <person name="Hensen N."/>
            <person name="Bonometti L."/>
            <person name="Westerberg I."/>
            <person name="Brannstrom I.O."/>
            <person name="Guillou S."/>
            <person name="Cros-Aarteil S."/>
            <person name="Calhoun S."/>
            <person name="Haridas S."/>
            <person name="Kuo A."/>
            <person name="Mondo S."/>
            <person name="Pangilinan J."/>
            <person name="Riley R."/>
            <person name="Labutti K."/>
            <person name="Andreopoulos B."/>
            <person name="Lipzen A."/>
            <person name="Chen C."/>
            <person name="Yanf M."/>
            <person name="Daum C."/>
            <person name="Ng V."/>
            <person name="Clum A."/>
            <person name="Ohm R."/>
            <person name="Martin F."/>
            <person name="Silar P."/>
            <person name="Natvig D."/>
            <person name="Lalanne C."/>
            <person name="Gautier V."/>
            <person name="Ament-Velasquez S.L."/>
            <person name="Kruys A."/>
            <person name="Hutchinson M.I."/>
            <person name="Powell A.J."/>
            <person name="Barry K."/>
            <person name="Miller A.N."/>
            <person name="Grigoriev I.V."/>
            <person name="Debuchy R."/>
            <person name="Gladieux P."/>
            <person name="Thoren M.H."/>
            <person name="Johannesson H."/>
        </authorList>
    </citation>
    <scope>NUCLEOTIDE SEQUENCE</scope>
    <source>
        <strain evidence="3">CBS 892.96</strain>
    </source>
</reference>
<evidence type="ECO:0000313" key="4">
    <source>
        <dbReference type="Proteomes" id="UP001302321"/>
    </source>
</evidence>
<evidence type="ECO:0000313" key="3">
    <source>
        <dbReference type="EMBL" id="KAK4176181.1"/>
    </source>
</evidence>
<feature type="region of interest" description="Disordered" evidence="1">
    <location>
        <begin position="183"/>
        <end position="225"/>
    </location>
</feature>
<dbReference type="Proteomes" id="UP001302321">
    <property type="component" value="Unassembled WGS sequence"/>
</dbReference>
<reference evidence="3" key="1">
    <citation type="journal article" date="2023" name="Mol. Phylogenet. Evol.">
        <title>Genome-scale phylogeny and comparative genomics of the fungal order Sordariales.</title>
        <authorList>
            <person name="Hensen N."/>
            <person name="Bonometti L."/>
            <person name="Westerberg I."/>
            <person name="Brannstrom I.O."/>
            <person name="Guillou S."/>
            <person name="Cros-Aarteil S."/>
            <person name="Calhoun S."/>
            <person name="Haridas S."/>
            <person name="Kuo A."/>
            <person name="Mondo S."/>
            <person name="Pangilinan J."/>
            <person name="Riley R."/>
            <person name="LaButti K."/>
            <person name="Andreopoulos B."/>
            <person name="Lipzen A."/>
            <person name="Chen C."/>
            <person name="Yan M."/>
            <person name="Daum C."/>
            <person name="Ng V."/>
            <person name="Clum A."/>
            <person name="Steindorff A."/>
            <person name="Ohm R.A."/>
            <person name="Martin F."/>
            <person name="Silar P."/>
            <person name="Natvig D.O."/>
            <person name="Lalanne C."/>
            <person name="Gautier V."/>
            <person name="Ament-Velasquez S.L."/>
            <person name="Kruys A."/>
            <person name="Hutchinson M.I."/>
            <person name="Powell A.J."/>
            <person name="Barry K."/>
            <person name="Miller A.N."/>
            <person name="Grigoriev I.V."/>
            <person name="Debuchy R."/>
            <person name="Gladieux P."/>
            <person name="Hiltunen Thoren M."/>
            <person name="Johannesson H."/>
        </authorList>
    </citation>
    <scope>NUCLEOTIDE SEQUENCE</scope>
    <source>
        <strain evidence="3">CBS 892.96</strain>
    </source>
</reference>
<evidence type="ECO:0008006" key="5">
    <source>
        <dbReference type="Google" id="ProtNLM"/>
    </source>
</evidence>
<feature type="transmembrane region" description="Helical" evidence="2">
    <location>
        <begin position="25"/>
        <end position="46"/>
    </location>
</feature>
<keyword evidence="4" id="KW-1185">Reference proteome</keyword>
<organism evidence="3 4">
    <name type="scientific">Triangularia setosa</name>
    <dbReference type="NCBI Taxonomy" id="2587417"/>
    <lineage>
        <taxon>Eukaryota</taxon>
        <taxon>Fungi</taxon>
        <taxon>Dikarya</taxon>
        <taxon>Ascomycota</taxon>
        <taxon>Pezizomycotina</taxon>
        <taxon>Sordariomycetes</taxon>
        <taxon>Sordariomycetidae</taxon>
        <taxon>Sordariales</taxon>
        <taxon>Podosporaceae</taxon>
        <taxon>Triangularia</taxon>
    </lineage>
</organism>
<evidence type="ECO:0000256" key="2">
    <source>
        <dbReference type="SAM" id="Phobius"/>
    </source>
</evidence>
<keyword evidence="2" id="KW-1133">Transmembrane helix</keyword>
<keyword evidence="2" id="KW-0812">Transmembrane</keyword>
<protein>
    <recommendedName>
        <fullName evidence="5">Transmembrane protein</fullName>
    </recommendedName>
</protein>
<proteinExistence type="predicted"/>
<name>A0AAN7A5L5_9PEZI</name>
<feature type="region of interest" description="Disordered" evidence="1">
    <location>
        <begin position="95"/>
        <end position="124"/>
    </location>
</feature>
<dbReference type="AlphaFoldDB" id="A0AAN7A5L5"/>